<evidence type="ECO:0000259" key="6">
    <source>
        <dbReference type="SMART" id="SM00478"/>
    </source>
</evidence>
<dbReference type="GO" id="GO:0008725">
    <property type="term" value="F:DNA-3-methyladenine glycosylase activity"/>
    <property type="evidence" value="ECO:0007669"/>
    <property type="project" value="TreeGrafter"/>
</dbReference>
<proteinExistence type="inferred from homology"/>
<evidence type="ECO:0000256" key="2">
    <source>
        <dbReference type="ARBA" id="ARBA00010817"/>
    </source>
</evidence>
<organism evidence="7 8">
    <name type="scientific">Candidatus Spyradosoma merdigallinarum</name>
    <dbReference type="NCBI Taxonomy" id="2840950"/>
    <lineage>
        <taxon>Bacteria</taxon>
        <taxon>Pseudomonadati</taxon>
        <taxon>Verrucomicrobiota</taxon>
        <taxon>Opitutia</taxon>
        <taxon>Opitutia incertae sedis</taxon>
        <taxon>Candidatus Spyradosoma</taxon>
    </lineage>
</organism>
<dbReference type="EMBL" id="DVOG01000039">
    <property type="protein sequence ID" value="HIV03791.1"/>
    <property type="molecule type" value="Genomic_DNA"/>
</dbReference>
<dbReference type="Proteomes" id="UP000886812">
    <property type="component" value="Unassembled WGS sequence"/>
</dbReference>
<dbReference type="InterPro" id="IPR051912">
    <property type="entry name" value="Alkylbase_DNA_Glycosylase/TA"/>
</dbReference>
<evidence type="ECO:0000313" key="8">
    <source>
        <dbReference type="Proteomes" id="UP000886812"/>
    </source>
</evidence>
<dbReference type="AlphaFoldDB" id="A0A9D1T1J0"/>
<keyword evidence="5" id="KW-0234">DNA repair</keyword>
<evidence type="ECO:0000256" key="5">
    <source>
        <dbReference type="ARBA" id="ARBA00023204"/>
    </source>
</evidence>
<sequence length="219" mass="24155">MTEYFPYGEKEIAWLKSRDARLGEAIDRIGAVRREVIPDLFAALVHSVVGQQISSKAHAAVWARLQAGLGVVDPAAVNRATAEELRGFGISFRKAAYIKNAAAKAESGAFDFAAITGMSDADAVAKLCELDGIGTWSAEMLLLFSLRRPDILSRGDFGIRRGLRMLHRHRALSRELFEKYRRRYSPYGSTASLYLWAIAGGAIEGMQDPAAPKKRKKKQ</sequence>
<dbReference type="PANTHER" id="PTHR43003:SF5">
    <property type="entry name" value="DNA-3-METHYLADENINE GLYCOSYLASE"/>
    <property type="match status" value="1"/>
</dbReference>
<dbReference type="GO" id="GO:0032993">
    <property type="term" value="C:protein-DNA complex"/>
    <property type="evidence" value="ECO:0007669"/>
    <property type="project" value="TreeGrafter"/>
</dbReference>
<dbReference type="SUPFAM" id="SSF48150">
    <property type="entry name" value="DNA-glycosylase"/>
    <property type="match status" value="1"/>
</dbReference>
<protein>
    <recommendedName>
        <fullName evidence="3">DNA-3-methyladenine glycosylase II</fullName>
        <ecNumber evidence="3">3.2.2.21</ecNumber>
    </recommendedName>
</protein>
<dbReference type="GO" id="GO:0006307">
    <property type="term" value="P:DNA alkylation repair"/>
    <property type="evidence" value="ECO:0007669"/>
    <property type="project" value="TreeGrafter"/>
</dbReference>
<keyword evidence="4" id="KW-0227">DNA damage</keyword>
<comment type="caution">
    <text evidence="7">The sequence shown here is derived from an EMBL/GenBank/DDBJ whole genome shotgun (WGS) entry which is preliminary data.</text>
</comment>
<comment type="similarity">
    <text evidence="2">Belongs to the alkylbase DNA glycosidase AlkA family.</text>
</comment>
<gene>
    <name evidence="7" type="ORF">IAC75_01410</name>
</gene>
<dbReference type="GO" id="GO:0006285">
    <property type="term" value="P:base-excision repair, AP site formation"/>
    <property type="evidence" value="ECO:0007669"/>
    <property type="project" value="TreeGrafter"/>
</dbReference>
<dbReference type="GO" id="GO:0043916">
    <property type="term" value="F:DNA-7-methylguanine glycosylase activity"/>
    <property type="evidence" value="ECO:0007669"/>
    <property type="project" value="TreeGrafter"/>
</dbReference>
<accession>A0A9D1T1J0</accession>
<evidence type="ECO:0000256" key="1">
    <source>
        <dbReference type="ARBA" id="ARBA00000086"/>
    </source>
</evidence>
<evidence type="ECO:0000256" key="3">
    <source>
        <dbReference type="ARBA" id="ARBA00012000"/>
    </source>
</evidence>
<dbReference type="Gene3D" id="1.10.1670.40">
    <property type="match status" value="1"/>
</dbReference>
<dbReference type="Gene3D" id="1.10.340.30">
    <property type="entry name" value="Hypothetical protein, domain 2"/>
    <property type="match status" value="1"/>
</dbReference>
<dbReference type="GO" id="GO:0032131">
    <property type="term" value="F:alkylated DNA binding"/>
    <property type="evidence" value="ECO:0007669"/>
    <property type="project" value="TreeGrafter"/>
</dbReference>
<evidence type="ECO:0000313" key="7">
    <source>
        <dbReference type="EMBL" id="HIV03791.1"/>
    </source>
</evidence>
<name>A0A9D1T1J0_9BACT</name>
<evidence type="ECO:0000256" key="4">
    <source>
        <dbReference type="ARBA" id="ARBA00022763"/>
    </source>
</evidence>
<feature type="domain" description="HhH-GPD" evidence="6">
    <location>
        <begin position="49"/>
        <end position="200"/>
    </location>
</feature>
<dbReference type="InterPro" id="IPR011257">
    <property type="entry name" value="DNA_glycosylase"/>
</dbReference>
<dbReference type="SMART" id="SM00478">
    <property type="entry name" value="ENDO3c"/>
    <property type="match status" value="1"/>
</dbReference>
<dbReference type="FunFam" id="1.10.340.30:FF:000004">
    <property type="entry name" value="DNA-3-methyladenine glycosylase II"/>
    <property type="match status" value="1"/>
</dbReference>
<dbReference type="EC" id="3.2.2.21" evidence="3"/>
<comment type="catalytic activity">
    <reaction evidence="1">
        <text>Hydrolysis of alkylated DNA, releasing 3-methyladenine, 3-methylguanine, 7-methylguanine and 7-methyladenine.</text>
        <dbReference type="EC" id="3.2.2.21"/>
    </reaction>
</comment>
<dbReference type="Pfam" id="PF00730">
    <property type="entry name" value="HhH-GPD"/>
    <property type="match status" value="1"/>
</dbReference>
<dbReference type="GO" id="GO:0005737">
    <property type="term" value="C:cytoplasm"/>
    <property type="evidence" value="ECO:0007669"/>
    <property type="project" value="TreeGrafter"/>
</dbReference>
<reference evidence="7" key="2">
    <citation type="journal article" date="2021" name="PeerJ">
        <title>Extensive microbial diversity within the chicken gut microbiome revealed by metagenomics and culture.</title>
        <authorList>
            <person name="Gilroy R."/>
            <person name="Ravi A."/>
            <person name="Getino M."/>
            <person name="Pursley I."/>
            <person name="Horton D.L."/>
            <person name="Alikhan N.F."/>
            <person name="Baker D."/>
            <person name="Gharbi K."/>
            <person name="Hall N."/>
            <person name="Watson M."/>
            <person name="Adriaenssens E.M."/>
            <person name="Foster-Nyarko E."/>
            <person name="Jarju S."/>
            <person name="Secka A."/>
            <person name="Antonio M."/>
            <person name="Oren A."/>
            <person name="Chaudhuri R.R."/>
            <person name="La Ragione R."/>
            <person name="Hildebrand F."/>
            <person name="Pallen M.J."/>
        </authorList>
    </citation>
    <scope>NUCLEOTIDE SEQUENCE</scope>
    <source>
        <strain evidence="7">10669</strain>
    </source>
</reference>
<dbReference type="CDD" id="cd00056">
    <property type="entry name" value="ENDO3c"/>
    <property type="match status" value="1"/>
</dbReference>
<dbReference type="PANTHER" id="PTHR43003">
    <property type="entry name" value="DNA-3-METHYLADENINE GLYCOSYLASE"/>
    <property type="match status" value="1"/>
</dbReference>
<reference evidence="7" key="1">
    <citation type="submission" date="2020-10" db="EMBL/GenBank/DDBJ databases">
        <authorList>
            <person name="Gilroy R."/>
        </authorList>
    </citation>
    <scope>NUCLEOTIDE SEQUENCE</scope>
    <source>
        <strain evidence="7">10669</strain>
    </source>
</reference>
<dbReference type="InterPro" id="IPR003265">
    <property type="entry name" value="HhH-GPD_domain"/>
</dbReference>